<organism evidence="9 10">
    <name type="scientific">Bacteroides fluxus YIT 12057</name>
    <dbReference type="NCBI Taxonomy" id="763034"/>
    <lineage>
        <taxon>Bacteria</taxon>
        <taxon>Pseudomonadati</taxon>
        <taxon>Bacteroidota</taxon>
        <taxon>Bacteroidia</taxon>
        <taxon>Bacteroidales</taxon>
        <taxon>Bacteroidaceae</taxon>
        <taxon>Bacteroides</taxon>
    </lineage>
</organism>
<feature type="domain" description="ResB-like" evidence="8">
    <location>
        <begin position="74"/>
        <end position="195"/>
    </location>
</feature>
<dbReference type="Pfam" id="PF01578">
    <property type="entry name" value="Cytochrom_C_asm"/>
    <property type="match status" value="1"/>
</dbReference>
<dbReference type="AlphaFoldDB" id="F3PPM5"/>
<evidence type="ECO:0000259" key="7">
    <source>
        <dbReference type="Pfam" id="PF01578"/>
    </source>
</evidence>
<feature type="domain" description="Cytochrome c assembly protein" evidence="7">
    <location>
        <begin position="571"/>
        <end position="775"/>
    </location>
</feature>
<dbReference type="PANTHER" id="PTHR30071">
    <property type="entry name" value="HEME EXPORTER PROTEIN C"/>
    <property type="match status" value="1"/>
</dbReference>
<dbReference type="GeneID" id="86048451"/>
<name>F3PPM5_9BACE</name>
<sequence length="818" mass="93700">MKVSLNKICSSSVTTILLLFIYACALAIATFIEKYHGTAAAKAIIYHSPLFFFLQFSLIVNFIAIVIKRQYFRSRKWALLITHFAFIIILSGALISFLFGEEGILHLREGETSNRIAVQTSENSTGIHTLPFSVELKKFTLSRYPGSSSPSSYESELIIRVDGEERHERVFMNNVLDIKGYRFFQASYDKDEQGTVLSVSRDVAGRSVTYAGYLLLLIGLIACFVTKNSRFMYLNRLLKKIHAAPVWLAMFFMQLSGAVNGQTNTDPSVMMDIVQNHRISPAHAERFGSLPMQSNRGRIMPVNTFSSEILRKLHKENTIGQLNSDQFLISLLAMPEVWIHIPFIAISNPELSAYYHLPEKLCSYAQVFDQNESYKLQDKLEAAYNKMPAHRTRFDKDLMKLDEQVNILHQLVNKQMINLFPEENAPDHRWYAPGDDLSDFAGKDSMFVARILDWYLEEVQGALKSNDWTKADEVVDMINTYQQAKSTLHHITPEKIKTEVRYNKMDVFRYCKMGYLILGGLLLILSFIRLFQQKRWIKGSVWALCMLVLLVFFYHTYGMGMRWYIAGYAPWSNSYETMVYVGWATVLAGFLFVRRSVLTLALATLFGGVILFVSGLNWMDPEINPLVPVLKSPWLMFHVAVIVAAYGFFGISCLIGLTNMALIVFFPKRHAVLFFLRIRELTIVNEMSLLVGLALMTIGTFLGAVWANESWGRYWGWDPKETWALITMIVYGIVTHLHLMKRGYSIWLFNVASVIAFSSVLMTFFGVNYFLSGMHSYGQNDNVSQILVYLYVALAVVVMLSFVSYRYWRKNQMEEAKL</sequence>
<feature type="transmembrane region" description="Helical" evidence="6">
    <location>
        <begin position="786"/>
        <end position="808"/>
    </location>
</feature>
<comment type="caution">
    <text evidence="9">The sequence shown here is derived from an EMBL/GenBank/DDBJ whole genome shotgun (WGS) entry which is preliminary data.</text>
</comment>
<dbReference type="EMBL" id="AFBN01000012">
    <property type="protein sequence ID" value="EGF59212.1"/>
    <property type="molecule type" value="Genomic_DNA"/>
</dbReference>
<evidence type="ECO:0000256" key="3">
    <source>
        <dbReference type="ARBA" id="ARBA00022748"/>
    </source>
</evidence>
<dbReference type="HOGENOM" id="CLU_008710_0_0_10"/>
<dbReference type="RefSeq" id="WP_009123934.1">
    <property type="nucleotide sequence ID" value="NZ_GL882613.1"/>
</dbReference>
<gene>
    <name evidence="9" type="ORF">HMPREF9446_00677</name>
</gene>
<accession>F3PPM5</accession>
<dbReference type="Pfam" id="PF05140">
    <property type="entry name" value="ResB"/>
    <property type="match status" value="1"/>
</dbReference>
<feature type="transmembrane region" description="Helical" evidence="6">
    <location>
        <begin position="207"/>
        <end position="225"/>
    </location>
</feature>
<keyword evidence="3" id="KW-0201">Cytochrome c-type biogenesis</keyword>
<evidence type="ECO:0000256" key="6">
    <source>
        <dbReference type="SAM" id="Phobius"/>
    </source>
</evidence>
<dbReference type="GO" id="GO:0017004">
    <property type="term" value="P:cytochrome complex assembly"/>
    <property type="evidence" value="ECO:0007669"/>
    <property type="project" value="UniProtKB-KW"/>
</dbReference>
<dbReference type="eggNOG" id="COG1333">
    <property type="taxonomic scope" value="Bacteria"/>
</dbReference>
<feature type="transmembrane region" description="Helical" evidence="6">
    <location>
        <begin position="639"/>
        <end position="666"/>
    </location>
</feature>
<evidence type="ECO:0000313" key="10">
    <source>
        <dbReference type="Proteomes" id="UP000003416"/>
    </source>
</evidence>
<protein>
    <submittedName>
        <fullName evidence="9">Putative cytochrome c-type biogenesis protein CcsB</fullName>
    </submittedName>
</protein>
<dbReference type="STRING" id="763034.HMPREF9446_00677"/>
<dbReference type="GO" id="GO:0005886">
    <property type="term" value="C:plasma membrane"/>
    <property type="evidence" value="ECO:0007669"/>
    <property type="project" value="TreeGrafter"/>
</dbReference>
<feature type="transmembrane region" description="Helical" evidence="6">
    <location>
        <begin position="746"/>
        <end position="766"/>
    </location>
</feature>
<evidence type="ECO:0000256" key="4">
    <source>
        <dbReference type="ARBA" id="ARBA00022989"/>
    </source>
</evidence>
<comment type="subcellular location">
    <subcellularLocation>
        <location evidence="1">Membrane</location>
        <topology evidence="1">Multi-pass membrane protein</topology>
    </subcellularLocation>
</comment>
<proteinExistence type="predicted"/>
<dbReference type="PROSITE" id="PS51257">
    <property type="entry name" value="PROKAR_LIPOPROTEIN"/>
    <property type="match status" value="1"/>
</dbReference>
<dbReference type="InterPro" id="IPR007816">
    <property type="entry name" value="ResB-like_domain"/>
</dbReference>
<dbReference type="PANTHER" id="PTHR30071:SF1">
    <property type="entry name" value="CYTOCHROME B_B6 PROTEIN-RELATED"/>
    <property type="match status" value="1"/>
</dbReference>
<dbReference type="eggNOG" id="COG0755">
    <property type="taxonomic scope" value="Bacteria"/>
</dbReference>
<dbReference type="InterPro" id="IPR045062">
    <property type="entry name" value="Cyt_c_biogenesis_CcsA/CcmC"/>
</dbReference>
<feature type="transmembrane region" description="Helical" evidence="6">
    <location>
        <begin position="600"/>
        <end position="619"/>
    </location>
</feature>
<keyword evidence="2 6" id="KW-0812">Transmembrane</keyword>
<feature type="transmembrane region" description="Helical" evidence="6">
    <location>
        <begin position="577"/>
        <end position="593"/>
    </location>
</feature>
<feature type="transmembrane region" description="Helical" evidence="6">
    <location>
        <begin position="12"/>
        <end position="32"/>
    </location>
</feature>
<feature type="transmembrane region" description="Helical" evidence="6">
    <location>
        <begin position="79"/>
        <end position="99"/>
    </location>
</feature>
<feature type="transmembrane region" description="Helical" evidence="6">
    <location>
        <begin position="539"/>
        <end position="557"/>
    </location>
</feature>
<feature type="transmembrane region" description="Helical" evidence="6">
    <location>
        <begin position="722"/>
        <end position="739"/>
    </location>
</feature>
<feature type="transmembrane region" description="Helical" evidence="6">
    <location>
        <begin position="513"/>
        <end position="532"/>
    </location>
</feature>
<feature type="transmembrane region" description="Helical" evidence="6">
    <location>
        <begin position="44"/>
        <end position="67"/>
    </location>
</feature>
<dbReference type="InterPro" id="IPR002541">
    <property type="entry name" value="Cyt_c_assembly"/>
</dbReference>
<dbReference type="Proteomes" id="UP000003416">
    <property type="component" value="Unassembled WGS sequence"/>
</dbReference>
<evidence type="ECO:0000256" key="5">
    <source>
        <dbReference type="ARBA" id="ARBA00023136"/>
    </source>
</evidence>
<evidence type="ECO:0000256" key="1">
    <source>
        <dbReference type="ARBA" id="ARBA00004141"/>
    </source>
</evidence>
<feature type="transmembrane region" description="Helical" evidence="6">
    <location>
        <begin position="687"/>
        <end position="707"/>
    </location>
</feature>
<dbReference type="GO" id="GO:0020037">
    <property type="term" value="F:heme binding"/>
    <property type="evidence" value="ECO:0007669"/>
    <property type="project" value="InterPro"/>
</dbReference>
<evidence type="ECO:0000259" key="8">
    <source>
        <dbReference type="Pfam" id="PF05140"/>
    </source>
</evidence>
<keyword evidence="4 6" id="KW-1133">Transmembrane helix</keyword>
<keyword evidence="10" id="KW-1185">Reference proteome</keyword>
<reference evidence="9 10" key="1">
    <citation type="submission" date="2011-02" db="EMBL/GenBank/DDBJ databases">
        <authorList>
            <person name="Weinstock G."/>
            <person name="Sodergren E."/>
            <person name="Clifton S."/>
            <person name="Fulton L."/>
            <person name="Fulton B."/>
            <person name="Courtney L."/>
            <person name="Fronick C."/>
            <person name="Harrison M."/>
            <person name="Strong C."/>
            <person name="Farmer C."/>
            <person name="Delahaunty K."/>
            <person name="Markovic C."/>
            <person name="Hall O."/>
            <person name="Minx P."/>
            <person name="Tomlinson C."/>
            <person name="Mitreva M."/>
            <person name="Hou S."/>
            <person name="Chen J."/>
            <person name="Wollam A."/>
            <person name="Pepin K.H."/>
            <person name="Johnson M."/>
            <person name="Bhonagiri V."/>
            <person name="Zhang X."/>
            <person name="Suruliraj S."/>
            <person name="Warren W."/>
            <person name="Chinwalla A."/>
            <person name="Mardis E.R."/>
            <person name="Wilson R.K."/>
        </authorList>
    </citation>
    <scope>NUCLEOTIDE SEQUENCE [LARGE SCALE GENOMIC DNA]</scope>
    <source>
        <strain evidence="9 10">YIT 12057</strain>
    </source>
</reference>
<evidence type="ECO:0000256" key="2">
    <source>
        <dbReference type="ARBA" id="ARBA00022692"/>
    </source>
</evidence>
<evidence type="ECO:0000313" key="9">
    <source>
        <dbReference type="EMBL" id="EGF59212.1"/>
    </source>
</evidence>
<keyword evidence="5 6" id="KW-0472">Membrane</keyword>